<keyword evidence="2" id="KW-0449">Lipoprotein</keyword>
<dbReference type="PANTHER" id="PTHR30203">
    <property type="entry name" value="OUTER MEMBRANE CATION EFFLUX PROTEIN"/>
    <property type="match status" value="1"/>
</dbReference>
<accession>A0ABW3WNM6</accession>
<dbReference type="NCBIfam" id="TIGR01845">
    <property type="entry name" value="outer_NodT"/>
    <property type="match status" value="1"/>
</dbReference>
<dbReference type="PROSITE" id="PS51257">
    <property type="entry name" value="PROKAR_LIPOPROTEIN"/>
    <property type="match status" value="1"/>
</dbReference>
<keyword evidence="2" id="KW-0564">Palmitate</keyword>
<comment type="caution">
    <text evidence="4">The sequence shown here is derived from an EMBL/GenBank/DDBJ whole genome shotgun (WGS) entry which is preliminary data.</text>
</comment>
<dbReference type="InterPro" id="IPR003423">
    <property type="entry name" value="OMP_efflux"/>
</dbReference>
<dbReference type="Proteomes" id="UP001597241">
    <property type="component" value="Unassembled WGS sequence"/>
</dbReference>
<keyword evidence="2" id="KW-0812">Transmembrane</keyword>
<keyword evidence="2" id="KW-1134">Transmembrane beta strand</keyword>
<dbReference type="InterPro" id="IPR010131">
    <property type="entry name" value="MdtP/NodT-like"/>
</dbReference>
<organism evidence="4 5">
    <name type="scientific">Lutibacter holmesii</name>
    <dbReference type="NCBI Taxonomy" id="1137985"/>
    <lineage>
        <taxon>Bacteria</taxon>
        <taxon>Pseudomonadati</taxon>
        <taxon>Bacteroidota</taxon>
        <taxon>Flavobacteriia</taxon>
        <taxon>Flavobacteriales</taxon>
        <taxon>Flavobacteriaceae</taxon>
        <taxon>Lutibacter</taxon>
    </lineage>
</organism>
<dbReference type="RefSeq" id="WP_386809176.1">
    <property type="nucleotide sequence ID" value="NZ_JBHTMV010000004.1"/>
</dbReference>
<evidence type="ECO:0000256" key="1">
    <source>
        <dbReference type="ARBA" id="ARBA00007613"/>
    </source>
</evidence>
<sequence length="527" mass="59301">MKQKFSLYTSVFLLLITITSCKVGPNYQKPVVETPEVFKYEKNSLDSIIDLKWWELFQDPVLDSLIYVGLKQNKDVLIAASRINESRANLGFTKADSGPKLGVQASAGGTNFGVTDVVSGTTYKSFEASATFNWELDFWGKYRRSNEAAKAAMLSSFYGKRMVEIGLISEIATNYFQLLNYKTSLKISENTLEIRENALKIIQNRFDFGTTNIIDVNQAQIQKSIAQAAIPVYKRQIAFIENNLSVLLGVNPQNVAVNISYEAYPFPEAIPSGIPSEILQRRPDLLQSEQLLRQQNALIGVATALRFPSISLTGLLGVGSSDISNLISNGLGWGAGASLLSPLFEWGKNARRVDIERERANQYLLSYEKNVLLAFSDVNNALIEISTYKNELAAYKAMVDAASNASKLSYERYYQGVTSYLEVIENQRQEFEAELKYSRNYQDLLISYVNLYQALGGGWITPEELDKYASQVANEQGVDVDPIDKETLFYQGQIVDYYLTPDQEKLRKEMAKEQRKLEKQQRKAANN</sequence>
<dbReference type="Gene3D" id="1.20.1600.10">
    <property type="entry name" value="Outer membrane efflux proteins (OEP)"/>
    <property type="match status" value="1"/>
</dbReference>
<evidence type="ECO:0000313" key="4">
    <source>
        <dbReference type="EMBL" id="MFD1293981.1"/>
    </source>
</evidence>
<dbReference type="Gene3D" id="2.20.200.10">
    <property type="entry name" value="Outer membrane efflux proteins (OEP)"/>
    <property type="match status" value="1"/>
</dbReference>
<keyword evidence="5" id="KW-1185">Reference proteome</keyword>
<keyword evidence="3" id="KW-0175">Coiled coil</keyword>
<comment type="subcellular location">
    <subcellularLocation>
        <location evidence="2">Cell membrane</location>
        <topology evidence="2">Lipid-anchor</topology>
    </subcellularLocation>
</comment>
<dbReference type="SUPFAM" id="SSF56954">
    <property type="entry name" value="Outer membrane efflux proteins (OEP)"/>
    <property type="match status" value="1"/>
</dbReference>
<protein>
    <submittedName>
        <fullName evidence="4">Efflux transporter outer membrane subunit</fullName>
    </submittedName>
</protein>
<gene>
    <name evidence="4" type="ORF">ACFQ5N_09050</name>
</gene>
<evidence type="ECO:0000313" key="5">
    <source>
        <dbReference type="Proteomes" id="UP001597241"/>
    </source>
</evidence>
<feature type="coiled-coil region" evidence="3">
    <location>
        <begin position="378"/>
        <end position="405"/>
    </location>
</feature>
<reference evidence="5" key="1">
    <citation type="journal article" date="2019" name="Int. J. Syst. Evol. Microbiol.">
        <title>The Global Catalogue of Microorganisms (GCM) 10K type strain sequencing project: providing services to taxonomists for standard genome sequencing and annotation.</title>
        <authorList>
            <consortium name="The Broad Institute Genomics Platform"/>
            <consortium name="The Broad Institute Genome Sequencing Center for Infectious Disease"/>
            <person name="Wu L."/>
            <person name="Ma J."/>
        </authorList>
    </citation>
    <scope>NUCLEOTIDE SEQUENCE [LARGE SCALE GENOMIC DNA]</scope>
    <source>
        <strain evidence="5">CCUG 62221</strain>
    </source>
</reference>
<dbReference type="Pfam" id="PF02321">
    <property type="entry name" value="OEP"/>
    <property type="match status" value="2"/>
</dbReference>
<evidence type="ECO:0000256" key="2">
    <source>
        <dbReference type="RuleBase" id="RU362097"/>
    </source>
</evidence>
<dbReference type="EMBL" id="JBHTMV010000004">
    <property type="protein sequence ID" value="MFD1293981.1"/>
    <property type="molecule type" value="Genomic_DNA"/>
</dbReference>
<comment type="similarity">
    <text evidence="1 2">Belongs to the outer membrane factor (OMF) (TC 1.B.17) family.</text>
</comment>
<proteinExistence type="inferred from homology"/>
<keyword evidence="2" id="KW-0472">Membrane</keyword>
<evidence type="ECO:0000256" key="3">
    <source>
        <dbReference type="SAM" id="Coils"/>
    </source>
</evidence>
<name>A0ABW3WNM6_9FLAO</name>